<evidence type="ECO:0000313" key="2">
    <source>
        <dbReference type="Proteomes" id="UP000480943"/>
    </source>
</evidence>
<gene>
    <name evidence="1" type="ORF">F6450_00405</name>
</gene>
<comment type="caution">
    <text evidence="1">The sequence shown here is derived from an EMBL/GenBank/DDBJ whole genome shotgun (WGS) entry which is preliminary data.</text>
</comment>
<dbReference type="EMBL" id="VZUQ01000010">
    <property type="protein sequence ID" value="KAB1186183.1"/>
    <property type="molecule type" value="Genomic_DNA"/>
</dbReference>
<accession>A0AAD3WZN5</accession>
<dbReference type="InterPro" id="IPR012902">
    <property type="entry name" value="N_methyl_site"/>
</dbReference>
<sequence>MKKIVGFTLIELVVVIVILGILAVTAAPKFLGLQVDARNTALKGLEGTLKSALGVGYSKMAILGVENSSYATNRARRDDEKESLGIFSVNMSIIGCPKNSTPTCVFQFGYPQDPYTFEQMVENVGWKDSDSGWTFFYDGISIIFTFSNNVKKMKINDEYKTELIHKNCYLKYTPPLTNNSSYSLQLINCK</sequence>
<reference evidence="1 2" key="1">
    <citation type="submission" date="2019-09" db="EMBL/GenBank/DDBJ databases">
        <title>Photobacterium damselae subsp. damselae CDC-2227-81, a human clinical isolate.</title>
        <authorList>
            <person name="Osorio C.R."/>
        </authorList>
    </citation>
    <scope>NUCLEOTIDE SEQUENCE [LARGE SCALE GENOMIC DNA]</scope>
    <source>
        <strain evidence="1 2">CDC-2227-81</strain>
    </source>
</reference>
<dbReference type="SUPFAM" id="SSF54523">
    <property type="entry name" value="Pili subunits"/>
    <property type="match status" value="1"/>
</dbReference>
<organism evidence="1 2">
    <name type="scientific">Photobacterium damselae subsp. damselae</name>
    <name type="common">Listonella damsela</name>
    <dbReference type="NCBI Taxonomy" id="85581"/>
    <lineage>
        <taxon>Bacteria</taxon>
        <taxon>Pseudomonadati</taxon>
        <taxon>Pseudomonadota</taxon>
        <taxon>Gammaproteobacteria</taxon>
        <taxon>Vibrionales</taxon>
        <taxon>Vibrionaceae</taxon>
        <taxon>Photobacterium</taxon>
    </lineage>
</organism>
<dbReference type="RefSeq" id="WP_151182198.1">
    <property type="nucleotide sequence ID" value="NZ_VZUQ01000010.1"/>
</dbReference>
<dbReference type="Pfam" id="PF07963">
    <property type="entry name" value="N_methyl"/>
    <property type="match status" value="1"/>
</dbReference>
<evidence type="ECO:0000313" key="1">
    <source>
        <dbReference type="EMBL" id="KAB1186183.1"/>
    </source>
</evidence>
<proteinExistence type="predicted"/>
<dbReference type="AlphaFoldDB" id="A0AAD3WZN5"/>
<dbReference type="InterPro" id="IPR045584">
    <property type="entry name" value="Pilin-like"/>
</dbReference>
<dbReference type="NCBIfam" id="TIGR02532">
    <property type="entry name" value="IV_pilin_GFxxxE"/>
    <property type="match status" value="1"/>
</dbReference>
<dbReference type="Proteomes" id="UP000480943">
    <property type="component" value="Unassembled WGS sequence"/>
</dbReference>
<dbReference type="Gene3D" id="3.30.700.10">
    <property type="entry name" value="Glycoprotein, Type 4 Pilin"/>
    <property type="match status" value="1"/>
</dbReference>
<protein>
    <submittedName>
        <fullName evidence="1">Type II secretion system protein</fullName>
    </submittedName>
</protein>
<name>A0AAD3WZN5_PHODD</name>